<dbReference type="AlphaFoldDB" id="A0A1F6EIT1"/>
<dbReference type="EMBL" id="MFLY01000004">
    <property type="protein sequence ID" value="OGG73252.1"/>
    <property type="molecule type" value="Genomic_DNA"/>
</dbReference>
<accession>A0A1F6EIT1</accession>
<organism evidence="1 2">
    <name type="scientific">Candidatus Kaiserbacteria bacterium RIFCSPLOWO2_01_FULL_53_17</name>
    <dbReference type="NCBI Taxonomy" id="1798511"/>
    <lineage>
        <taxon>Bacteria</taxon>
        <taxon>Candidatus Kaiseribacteriota</taxon>
    </lineage>
</organism>
<evidence type="ECO:0000313" key="2">
    <source>
        <dbReference type="Proteomes" id="UP000177306"/>
    </source>
</evidence>
<comment type="caution">
    <text evidence="1">The sequence shown here is derived from an EMBL/GenBank/DDBJ whole genome shotgun (WGS) entry which is preliminary data.</text>
</comment>
<proteinExistence type="predicted"/>
<reference evidence="1 2" key="1">
    <citation type="journal article" date="2016" name="Nat. Commun.">
        <title>Thousands of microbial genomes shed light on interconnected biogeochemical processes in an aquifer system.</title>
        <authorList>
            <person name="Anantharaman K."/>
            <person name="Brown C.T."/>
            <person name="Hug L.A."/>
            <person name="Sharon I."/>
            <person name="Castelle C.J."/>
            <person name="Probst A.J."/>
            <person name="Thomas B.C."/>
            <person name="Singh A."/>
            <person name="Wilkins M.J."/>
            <person name="Karaoz U."/>
            <person name="Brodie E.L."/>
            <person name="Williams K.H."/>
            <person name="Hubbard S.S."/>
            <person name="Banfield J.F."/>
        </authorList>
    </citation>
    <scope>NUCLEOTIDE SEQUENCE [LARGE SCALE GENOMIC DNA]</scope>
</reference>
<gene>
    <name evidence="1" type="ORF">A3A38_03935</name>
</gene>
<name>A0A1F6EIT1_9BACT</name>
<dbReference type="Proteomes" id="UP000177306">
    <property type="component" value="Unassembled WGS sequence"/>
</dbReference>
<sequence>MKALAANQAEAGGWDGFISLSGTSPDYGPTLASGIFTGYAWGDTNLGWISFNSPYHEAVTPWVPCTPTYVCTDETHYDDECTIEIENIPCSAGLVCSTGQCVIPPEPFTPPGDELTVNPRLIRKGGTVSISWDVTYADSCTVTGGGITWTGTSSATADCTHDASGEACVSPPINAQTTFTLTCTGLGGDLTETATVYISPLWKEL</sequence>
<evidence type="ECO:0000313" key="1">
    <source>
        <dbReference type="EMBL" id="OGG73252.1"/>
    </source>
</evidence>
<protein>
    <submittedName>
        <fullName evidence="1">Uncharacterized protein</fullName>
    </submittedName>
</protein>